<dbReference type="AlphaFoldDB" id="A0A074V8E8"/>
<dbReference type="EMBL" id="AVQL01000454">
    <property type="protein sequence ID" value="KEQ00152.1"/>
    <property type="molecule type" value="Genomic_DNA"/>
</dbReference>
<comment type="caution">
    <text evidence="1">The sequence shown here is derived from an EMBL/GenBank/DDBJ whole genome shotgun (WGS) entry which is preliminary data.</text>
</comment>
<protein>
    <submittedName>
        <fullName evidence="1">Uncharacterized protein</fullName>
    </submittedName>
</protein>
<organism evidence="1 2">
    <name type="scientific">Snodgrassella alvi SCGC AB-598-J21</name>
    <dbReference type="NCBI Taxonomy" id="1385367"/>
    <lineage>
        <taxon>Bacteria</taxon>
        <taxon>Pseudomonadati</taxon>
        <taxon>Pseudomonadota</taxon>
        <taxon>Betaproteobacteria</taxon>
        <taxon>Neisseriales</taxon>
        <taxon>Neisseriaceae</taxon>
        <taxon>Snodgrassella</taxon>
    </lineage>
</organism>
<sequence>MNRDKYQIKNSGRYRKLSLWLPEIASNYSHQLFVAELIDIL</sequence>
<reference evidence="1 2" key="1">
    <citation type="journal article" date="2014" name="PLoS Genet.">
        <title>Hidden diversity in honey bee gut symbionts detected by single-cell genomics.</title>
        <authorList>
            <person name="Engel P."/>
            <person name="Stepanauskas R."/>
            <person name="Moran N."/>
        </authorList>
    </citation>
    <scope>NUCLEOTIDE SEQUENCE [LARGE SCALE GENOMIC DNA]</scope>
    <source>
        <strain evidence="1 2">SCGC AB-598-J21</strain>
    </source>
</reference>
<evidence type="ECO:0000313" key="2">
    <source>
        <dbReference type="Proteomes" id="UP000027644"/>
    </source>
</evidence>
<accession>A0A074V8E8</accession>
<evidence type="ECO:0000313" key="1">
    <source>
        <dbReference type="EMBL" id="KEQ00152.1"/>
    </source>
</evidence>
<proteinExistence type="predicted"/>
<dbReference type="Proteomes" id="UP000027644">
    <property type="component" value="Unassembled WGS sequence"/>
</dbReference>
<name>A0A074V8E8_9NEIS</name>
<gene>
    <name evidence="1" type="ORF">SASC598J21_020350</name>
</gene>